<keyword evidence="6" id="KW-0695">RNA-directed DNA polymerase</keyword>
<dbReference type="SUPFAM" id="SSF53098">
    <property type="entry name" value="Ribonuclease H-like"/>
    <property type="match status" value="1"/>
</dbReference>
<dbReference type="PANTHER" id="PTHR37984">
    <property type="entry name" value="PROTEIN CBG26694"/>
    <property type="match status" value="1"/>
</dbReference>
<feature type="domain" description="Reverse transcriptase" evidence="8">
    <location>
        <begin position="522"/>
        <end position="700"/>
    </location>
</feature>
<dbReference type="AlphaFoldDB" id="A0A7T8HGR1"/>
<evidence type="ECO:0000256" key="2">
    <source>
        <dbReference type="ARBA" id="ARBA00022679"/>
    </source>
</evidence>
<dbReference type="GO" id="GO:0003964">
    <property type="term" value="F:RNA-directed DNA polymerase activity"/>
    <property type="evidence" value="ECO:0007669"/>
    <property type="project" value="UniProtKB-KW"/>
</dbReference>
<dbReference type="FunFam" id="3.30.70.270:FF:000020">
    <property type="entry name" value="Transposon Tf2-6 polyprotein-like Protein"/>
    <property type="match status" value="1"/>
</dbReference>
<keyword evidence="3" id="KW-0548">Nucleotidyltransferase</keyword>
<dbReference type="InterPro" id="IPR041588">
    <property type="entry name" value="Integrase_H2C2"/>
</dbReference>
<keyword evidence="5" id="KW-0378">Hydrolase</keyword>
<evidence type="ECO:0000256" key="5">
    <source>
        <dbReference type="ARBA" id="ARBA00022759"/>
    </source>
</evidence>
<dbReference type="GO" id="GO:0003676">
    <property type="term" value="F:nucleic acid binding"/>
    <property type="evidence" value="ECO:0007669"/>
    <property type="project" value="InterPro"/>
</dbReference>
<keyword evidence="7" id="KW-0511">Multifunctional enzyme</keyword>
<keyword evidence="4" id="KW-0540">Nuclease</keyword>
<evidence type="ECO:0000313" key="10">
    <source>
        <dbReference type="EMBL" id="QQP49773.1"/>
    </source>
</evidence>
<dbReference type="EMBL" id="CP045896">
    <property type="protein sequence ID" value="QQP49773.1"/>
    <property type="molecule type" value="Genomic_DNA"/>
</dbReference>
<keyword evidence="5" id="KW-0255">Endonuclease</keyword>
<gene>
    <name evidence="10" type="ORF">FKW44_010550</name>
</gene>
<dbReference type="InterPro" id="IPR036397">
    <property type="entry name" value="RNaseH_sf"/>
</dbReference>
<dbReference type="Pfam" id="PF17919">
    <property type="entry name" value="RT_RNaseH_2"/>
    <property type="match status" value="1"/>
</dbReference>
<dbReference type="Gene3D" id="1.10.340.70">
    <property type="match status" value="1"/>
</dbReference>
<dbReference type="OrthoDB" id="6380665at2759"/>
<evidence type="ECO:0000256" key="3">
    <source>
        <dbReference type="ARBA" id="ARBA00022695"/>
    </source>
</evidence>
<dbReference type="InterPro" id="IPR000477">
    <property type="entry name" value="RT_dom"/>
</dbReference>
<dbReference type="Gene3D" id="3.10.20.370">
    <property type="match status" value="1"/>
</dbReference>
<keyword evidence="11" id="KW-1185">Reference proteome</keyword>
<evidence type="ECO:0000259" key="8">
    <source>
        <dbReference type="PROSITE" id="PS50878"/>
    </source>
</evidence>
<protein>
    <recommendedName>
        <fullName evidence="1">RNA-directed DNA polymerase</fullName>
        <ecNumber evidence="1">2.7.7.49</ecNumber>
    </recommendedName>
</protein>
<dbReference type="PANTHER" id="PTHR37984:SF5">
    <property type="entry name" value="PROTEIN NYNRIN-LIKE"/>
    <property type="match status" value="1"/>
</dbReference>
<dbReference type="InterPro" id="IPR021109">
    <property type="entry name" value="Peptidase_aspartic_dom_sf"/>
</dbReference>
<evidence type="ECO:0000256" key="6">
    <source>
        <dbReference type="ARBA" id="ARBA00022918"/>
    </source>
</evidence>
<dbReference type="Pfam" id="PF17921">
    <property type="entry name" value="Integrase_H2C2"/>
    <property type="match status" value="1"/>
</dbReference>
<dbReference type="FunFam" id="3.10.20.370:FF:000001">
    <property type="entry name" value="Retrovirus-related Pol polyprotein from transposon 17.6-like protein"/>
    <property type="match status" value="1"/>
</dbReference>
<dbReference type="FunFam" id="1.10.340.70:FF:000003">
    <property type="entry name" value="Protein CBG25708"/>
    <property type="match status" value="1"/>
</dbReference>
<dbReference type="Gene3D" id="3.30.420.10">
    <property type="entry name" value="Ribonuclease H-like superfamily/Ribonuclease H"/>
    <property type="match status" value="1"/>
</dbReference>
<dbReference type="Pfam" id="PF00078">
    <property type="entry name" value="RVT_1"/>
    <property type="match status" value="1"/>
</dbReference>
<dbReference type="InterPro" id="IPR043128">
    <property type="entry name" value="Rev_trsase/Diguanyl_cyclase"/>
</dbReference>
<dbReference type="GO" id="GO:0004519">
    <property type="term" value="F:endonuclease activity"/>
    <property type="evidence" value="ECO:0007669"/>
    <property type="project" value="UniProtKB-KW"/>
</dbReference>
<dbReference type="Gene3D" id="3.10.10.10">
    <property type="entry name" value="HIV Type 1 Reverse Transcriptase, subunit A, domain 1"/>
    <property type="match status" value="1"/>
</dbReference>
<dbReference type="InterPro" id="IPR041577">
    <property type="entry name" value="RT_RNaseH_2"/>
</dbReference>
<name>A0A7T8HGR1_CALRO</name>
<accession>A0A7T8HGR1</accession>
<organism evidence="10 11">
    <name type="scientific">Caligus rogercresseyi</name>
    <name type="common">Sea louse</name>
    <dbReference type="NCBI Taxonomy" id="217165"/>
    <lineage>
        <taxon>Eukaryota</taxon>
        <taxon>Metazoa</taxon>
        <taxon>Ecdysozoa</taxon>
        <taxon>Arthropoda</taxon>
        <taxon>Crustacea</taxon>
        <taxon>Multicrustacea</taxon>
        <taxon>Hexanauplia</taxon>
        <taxon>Copepoda</taxon>
        <taxon>Siphonostomatoida</taxon>
        <taxon>Caligidae</taxon>
        <taxon>Caligus</taxon>
    </lineage>
</organism>
<dbReference type="CDD" id="cd01647">
    <property type="entry name" value="RT_LTR"/>
    <property type="match status" value="1"/>
</dbReference>
<dbReference type="SUPFAM" id="SSF50630">
    <property type="entry name" value="Acid proteases"/>
    <property type="match status" value="1"/>
</dbReference>
<dbReference type="InterPro" id="IPR050951">
    <property type="entry name" value="Retrovirus_Pol_polyprotein"/>
</dbReference>
<dbReference type="GO" id="GO:0015074">
    <property type="term" value="P:DNA integration"/>
    <property type="evidence" value="ECO:0007669"/>
    <property type="project" value="InterPro"/>
</dbReference>
<keyword evidence="2" id="KW-0808">Transferase</keyword>
<evidence type="ECO:0000259" key="9">
    <source>
        <dbReference type="PROSITE" id="PS50994"/>
    </source>
</evidence>
<dbReference type="InterPro" id="IPR012337">
    <property type="entry name" value="RNaseH-like_sf"/>
</dbReference>
<dbReference type="PROSITE" id="PS50994">
    <property type="entry name" value="INTEGRASE"/>
    <property type="match status" value="1"/>
</dbReference>
<dbReference type="InterPro" id="IPR043502">
    <property type="entry name" value="DNA/RNA_pol_sf"/>
</dbReference>
<dbReference type="Proteomes" id="UP000595437">
    <property type="component" value="Chromosome 7"/>
</dbReference>
<feature type="non-terminal residue" evidence="10">
    <location>
        <position position="1156"/>
    </location>
</feature>
<dbReference type="SUPFAM" id="SSF56672">
    <property type="entry name" value="DNA/RNA polymerases"/>
    <property type="match status" value="1"/>
</dbReference>
<dbReference type="InterPro" id="IPR001584">
    <property type="entry name" value="Integrase_cat-core"/>
</dbReference>
<evidence type="ECO:0000256" key="4">
    <source>
        <dbReference type="ARBA" id="ARBA00022722"/>
    </source>
</evidence>
<dbReference type="GO" id="GO:0042575">
    <property type="term" value="C:DNA polymerase complex"/>
    <property type="evidence" value="ECO:0007669"/>
    <property type="project" value="UniProtKB-ARBA"/>
</dbReference>
<sequence length="1156" mass="130177">MAKTLCGLKLVELRNLCVELELVEGVEELEGKKKSEVVVLVREYLIACGCDPKTHDFAKSVQSLAQETPPPSASAVGVSQPSPFVMSGSNRGHRWASWMDEFSVYISLYGQMSPERKKALLLHCSGSEVQQWFKTLEVSKKEEEDDFQAAVRAMSEAFSPVESILFERYRLSEMKQAQDEPLDDFVTRLRRQAMFGKFSCKSCSVSFEDEILLGLILKHTTSSKLRRAVFEKGSSSLSEVIRLGRSLETSSVKASEMERKEDVMLSEYKGPKSLQRKTSKKWFPKSKVTSQEITCRFCGRKHAMVKTECPARNQKCAKCGAVGHFALCCKSSYKATSAVTFHVSDGLDDRAYAYFVVEGQRIKFLLDLGANVNILPVDFVLRKSLIKSTGSIKVFGGGLIETLGSVDLKISLDGENPVSRRFVVTKVGQPILGFRDCIDFGLIILQNHPNICRSLESEKPVLESMLKKKFSKVFKDVKQSVMKTTKVQVHLKEDVRPRYIRARPVPLALREKVCEELRDMVARGTLSRVQSSEWASPVVSILKPDGRVRICADFTHTISPVINTQLFPLPHPEEVFADLEGAKYFSKLDFTRCYEQYALDEDSKKFLVINTSLGLFRYNVLPYGLATAPAIVQAAQEKLFEGINGVKVYIDDVLVFSKSEEEHRRTLEEVLRRIQDVGAKLKAKKCVIAAQELTYLGFRISKEGRSVDTELIRPVLDFPSPTSASEVKSFLGMVQYYGNFIPNLSIEAAPLHELTKKDRDFSWSEKQEVSFKSIKNALANAPVLTHYDPSRPIVLSTDASPVGLGAVLSQWVDEVDRPVAFASRKLTAAEINYSQIDKEATGIIFGVKKFERYLMGRHFKIRTDHKPLEYVFNPKKDLPGVVSARLSRYAMLLSAFDYSVEHIKGSNNLPADALSRLPVDGPWRGQDTTEIMMVKSINAMETSETELRQAVAEDPELSIAVSAAETGDWSEVKENAFVRRRRELSLMNGLMFWGVRLVVPQALRRKFLEELHITHRGIVKMKAVARERIWWPNISEDIEVLVNACVTCQANSPMPPAEFVPSAPASEWERLHVDYMTWNGKQVLILVDAGSKWIEAEVMRDTSTMATLRQLFGWFSRFGFPKQIRADNGPQFASEGFKTKLSEWGVELVLSPPYHP</sequence>
<dbReference type="Gene3D" id="3.30.70.270">
    <property type="match status" value="2"/>
</dbReference>
<dbReference type="Pfam" id="PF00665">
    <property type="entry name" value="rve"/>
    <property type="match status" value="1"/>
</dbReference>
<evidence type="ECO:0000313" key="11">
    <source>
        <dbReference type="Proteomes" id="UP000595437"/>
    </source>
</evidence>
<evidence type="ECO:0000256" key="7">
    <source>
        <dbReference type="ARBA" id="ARBA00023268"/>
    </source>
</evidence>
<feature type="domain" description="Integrase catalytic" evidence="9">
    <location>
        <begin position="1060"/>
        <end position="1156"/>
    </location>
</feature>
<dbReference type="PROSITE" id="PS50878">
    <property type="entry name" value="RT_POL"/>
    <property type="match status" value="1"/>
</dbReference>
<dbReference type="EC" id="2.7.7.49" evidence="1"/>
<proteinExistence type="predicted"/>
<reference evidence="11" key="1">
    <citation type="submission" date="2021-01" db="EMBL/GenBank/DDBJ databases">
        <title>Caligus Genome Assembly.</title>
        <authorList>
            <person name="Gallardo-Escarate C."/>
        </authorList>
    </citation>
    <scope>NUCLEOTIDE SEQUENCE [LARGE SCALE GENOMIC DNA]</scope>
</reference>
<evidence type="ECO:0000256" key="1">
    <source>
        <dbReference type="ARBA" id="ARBA00012493"/>
    </source>
</evidence>
<dbReference type="CDD" id="cd09274">
    <property type="entry name" value="RNase_HI_RT_Ty3"/>
    <property type="match status" value="1"/>
</dbReference>